<comment type="caution">
    <text evidence="1">The sequence shown here is derived from an EMBL/GenBank/DDBJ whole genome shotgun (WGS) entry which is preliminary data.</text>
</comment>
<dbReference type="EMBL" id="PCVM01000015">
    <property type="protein sequence ID" value="PIQ73764.1"/>
    <property type="molecule type" value="Genomic_DNA"/>
</dbReference>
<name>A0A2M6IV11_9BACT</name>
<dbReference type="AlphaFoldDB" id="A0A2M6IV11"/>
<evidence type="ECO:0000313" key="1">
    <source>
        <dbReference type="EMBL" id="PIQ73764.1"/>
    </source>
</evidence>
<proteinExistence type="predicted"/>
<evidence type="ECO:0000313" key="2">
    <source>
        <dbReference type="Proteomes" id="UP000231056"/>
    </source>
</evidence>
<sequence>MKKIHVFLGAGLLLIIVGGAFYFNKNINTLNKGGEIIESMESGVLLPERPAEINGVVKSIEGNEVIIANEIRDVLLTDKERDQQKAERQAMTQEERQALRLEEIANIETENVTFTIPVGVLIVKGSGESDGSSISAEMTEIQSGTYISVWMMDGNVEAVKLKGTN</sequence>
<gene>
    <name evidence="1" type="ORF">COV58_00730</name>
</gene>
<protein>
    <submittedName>
        <fullName evidence="1">Uncharacterized protein</fullName>
    </submittedName>
</protein>
<dbReference type="Proteomes" id="UP000231056">
    <property type="component" value="Unassembled WGS sequence"/>
</dbReference>
<organism evidence="1 2">
    <name type="scientific">Candidatus Roizmanbacteria bacterium CG11_big_fil_rev_8_21_14_0_20_36_8</name>
    <dbReference type="NCBI Taxonomy" id="1974856"/>
    <lineage>
        <taxon>Bacteria</taxon>
        <taxon>Candidatus Roizmaniibacteriota</taxon>
    </lineage>
</organism>
<reference evidence="1 2" key="1">
    <citation type="submission" date="2017-09" db="EMBL/GenBank/DDBJ databases">
        <title>Depth-based differentiation of microbial function through sediment-hosted aquifers and enrichment of novel symbionts in the deep terrestrial subsurface.</title>
        <authorList>
            <person name="Probst A.J."/>
            <person name="Ladd B."/>
            <person name="Jarett J.K."/>
            <person name="Geller-Mcgrath D.E."/>
            <person name="Sieber C.M."/>
            <person name="Emerson J.B."/>
            <person name="Anantharaman K."/>
            <person name="Thomas B.C."/>
            <person name="Malmstrom R."/>
            <person name="Stieglmeier M."/>
            <person name="Klingl A."/>
            <person name="Woyke T."/>
            <person name="Ryan C.M."/>
            <person name="Banfield J.F."/>
        </authorList>
    </citation>
    <scope>NUCLEOTIDE SEQUENCE [LARGE SCALE GENOMIC DNA]</scope>
    <source>
        <strain evidence="1">CG11_big_fil_rev_8_21_14_0_20_36_8</strain>
    </source>
</reference>
<accession>A0A2M6IV11</accession>